<dbReference type="Gene3D" id="1.10.30.50">
    <property type="match status" value="1"/>
</dbReference>
<comment type="similarity">
    <text evidence="1">Belongs to the Rv1128c/1148c/1588c/1702c/1945/3466 family.</text>
</comment>
<sequence length="415" mass="45381">MDDGSAVVPGEMSSRELLDGLPALRWSIERMEARLLEQLAEIDRRRAYEEDGAVTAVAWLRSSCRLDSRRAGQLVRLARAGGAHPELRDAQLRGDISGDEAQRISRGTETYHRDLQRRGASENVAAEEVDDLRNELIETAIHGEGSGGLRRTIDSRRHRLAASSMAFDEWAAFQQRELHFYTTFDGMVDVRGTLDPGTAATVRSAIEALNRLPSASNELTAAQRRADALAHLAKEALDRGDLPRSEGQRPHVTVTVSERTLRDDNSRQGALPGELRGQGPCSGDTARLFACDGEVTRLVHGPDSEPTDLGRATRVISKTLRKALDVRDGGCVHSNCDRPPDWCDAHHVKHWAQGGRTDLDNLVLLCRRHHVATHLKGGPSEWRAGKLVAGELTEDHKQPGAPVDGSVSRGGDDTG</sequence>
<evidence type="ECO:0000313" key="5">
    <source>
        <dbReference type="Proteomes" id="UP000569329"/>
    </source>
</evidence>
<evidence type="ECO:0000256" key="2">
    <source>
        <dbReference type="SAM" id="MobiDB-lite"/>
    </source>
</evidence>
<dbReference type="Pfam" id="PF01844">
    <property type="entry name" value="HNH"/>
    <property type="match status" value="1"/>
</dbReference>
<dbReference type="InterPro" id="IPR002711">
    <property type="entry name" value="HNH"/>
</dbReference>
<dbReference type="GO" id="GO:0004519">
    <property type="term" value="F:endonuclease activity"/>
    <property type="evidence" value="ECO:0007669"/>
    <property type="project" value="InterPro"/>
</dbReference>
<comment type="caution">
    <text evidence="4">The sequence shown here is derived from an EMBL/GenBank/DDBJ whole genome shotgun (WGS) entry which is preliminary data.</text>
</comment>
<feature type="domain" description="HNH nuclease" evidence="3">
    <location>
        <begin position="319"/>
        <end position="371"/>
    </location>
</feature>
<dbReference type="GO" id="GO:0003676">
    <property type="term" value="F:nucleic acid binding"/>
    <property type="evidence" value="ECO:0007669"/>
    <property type="project" value="InterPro"/>
</dbReference>
<dbReference type="EMBL" id="JACGWZ010000007">
    <property type="protein sequence ID" value="MBA8827171.1"/>
    <property type="molecule type" value="Genomic_DNA"/>
</dbReference>
<evidence type="ECO:0000313" key="4">
    <source>
        <dbReference type="EMBL" id="MBA8827171.1"/>
    </source>
</evidence>
<dbReference type="InterPro" id="IPR003615">
    <property type="entry name" value="HNH_nuc"/>
</dbReference>
<gene>
    <name evidence="4" type="ORF">FHX42_004555</name>
</gene>
<evidence type="ECO:0000256" key="1">
    <source>
        <dbReference type="ARBA" id="ARBA00023450"/>
    </source>
</evidence>
<keyword evidence="5" id="KW-1185">Reference proteome</keyword>
<reference evidence="4 5" key="1">
    <citation type="submission" date="2020-07" db="EMBL/GenBank/DDBJ databases">
        <title>Sequencing the genomes of 1000 actinobacteria strains.</title>
        <authorList>
            <person name="Klenk H.-P."/>
        </authorList>
    </citation>
    <scope>NUCLEOTIDE SEQUENCE [LARGE SCALE GENOMIC DNA]</scope>
    <source>
        <strain evidence="4 5">DSM 45975</strain>
    </source>
</reference>
<accession>A0A839E7A5</accession>
<dbReference type="SMART" id="SM00507">
    <property type="entry name" value="HNHc"/>
    <property type="match status" value="1"/>
</dbReference>
<feature type="region of interest" description="Disordered" evidence="2">
    <location>
        <begin position="392"/>
        <end position="415"/>
    </location>
</feature>
<evidence type="ECO:0000259" key="3">
    <source>
        <dbReference type="SMART" id="SM00507"/>
    </source>
</evidence>
<name>A0A839E7A5_9PSEU</name>
<proteinExistence type="inferred from homology"/>
<dbReference type="Pfam" id="PF02720">
    <property type="entry name" value="DUF222"/>
    <property type="match status" value="1"/>
</dbReference>
<dbReference type="Proteomes" id="UP000569329">
    <property type="component" value="Unassembled WGS sequence"/>
</dbReference>
<protein>
    <recommendedName>
        <fullName evidence="3">HNH nuclease domain-containing protein</fullName>
    </recommendedName>
</protein>
<dbReference type="InterPro" id="IPR003870">
    <property type="entry name" value="DUF222"/>
</dbReference>
<dbReference type="RefSeq" id="WP_182546350.1">
    <property type="nucleotide sequence ID" value="NZ_JACGWZ010000007.1"/>
</dbReference>
<dbReference type="AlphaFoldDB" id="A0A839E7A5"/>
<dbReference type="CDD" id="cd00085">
    <property type="entry name" value="HNHc"/>
    <property type="match status" value="1"/>
</dbReference>
<dbReference type="GO" id="GO:0008270">
    <property type="term" value="F:zinc ion binding"/>
    <property type="evidence" value="ECO:0007669"/>
    <property type="project" value="InterPro"/>
</dbReference>
<organism evidence="4 5">
    <name type="scientific">Halosaccharopolyspora lacisalsi</name>
    <dbReference type="NCBI Taxonomy" id="1000566"/>
    <lineage>
        <taxon>Bacteria</taxon>
        <taxon>Bacillati</taxon>
        <taxon>Actinomycetota</taxon>
        <taxon>Actinomycetes</taxon>
        <taxon>Pseudonocardiales</taxon>
        <taxon>Pseudonocardiaceae</taxon>
        <taxon>Halosaccharopolyspora</taxon>
    </lineage>
</organism>